<dbReference type="PATRIC" id="fig|219572.3.peg.6155"/>
<keyword evidence="1" id="KW-0963">Cytoplasm</keyword>
<proteinExistence type="predicted"/>
<dbReference type="AlphaFoldDB" id="A0A172ZAB5"/>
<name>A0A172ZAB5_9PSED</name>
<evidence type="ECO:0000256" key="2">
    <source>
        <dbReference type="ARBA" id="ARBA00022705"/>
    </source>
</evidence>
<keyword evidence="2" id="KW-0235">DNA replication</keyword>
<dbReference type="InterPro" id="IPR036381">
    <property type="entry name" value="Tus_dom1"/>
</dbReference>
<dbReference type="GO" id="GO:0006274">
    <property type="term" value="P:DNA replication termination"/>
    <property type="evidence" value="ECO:0007669"/>
    <property type="project" value="InterPro"/>
</dbReference>
<evidence type="ECO:0000256" key="3">
    <source>
        <dbReference type="ARBA" id="ARBA00023125"/>
    </source>
</evidence>
<evidence type="ECO:0000256" key="1">
    <source>
        <dbReference type="ARBA" id="ARBA00022490"/>
    </source>
</evidence>
<evidence type="ECO:0000313" key="4">
    <source>
        <dbReference type="EMBL" id="ANF89302.1"/>
    </source>
</evidence>
<keyword evidence="3" id="KW-0238">DNA-binding</keyword>
<dbReference type="Proteomes" id="UP000077829">
    <property type="component" value="Plasmid pP27494_1"/>
</dbReference>
<dbReference type="InterPro" id="IPR008865">
    <property type="entry name" value="DNA_replication_term_site-bd"/>
</dbReference>
<dbReference type="Pfam" id="PF05472">
    <property type="entry name" value="Ter"/>
    <property type="match status" value="1"/>
</dbReference>
<dbReference type="InterPro" id="IPR036384">
    <property type="entry name" value="Tus_sf"/>
</dbReference>
<dbReference type="RefSeq" id="WP_064455114.1">
    <property type="nucleotide sequence ID" value="NZ_CP015601.1"/>
</dbReference>
<dbReference type="Gene3D" id="3.50.14.10">
    <property type="entry name" value="Replication terminator Tus, domain 1 superfamily/Replication terminator Tus"/>
    <property type="match status" value="1"/>
</dbReference>
<accession>A0A172ZAB5</accession>
<evidence type="ECO:0000313" key="5">
    <source>
        <dbReference type="Proteomes" id="UP000077829"/>
    </source>
</evidence>
<dbReference type="KEGG" id="panr:A7J50_5998"/>
<geneLocation type="plasmid" evidence="5">
    <name>pp27494_1</name>
</geneLocation>
<reference evidence="4 5" key="1">
    <citation type="submission" date="2016-05" db="EMBL/GenBank/DDBJ databases">
        <title>Complete genome sequence of Pseudomonas antarctica PAMC 27494.</title>
        <authorList>
            <person name="Lee J."/>
        </authorList>
    </citation>
    <scope>NUCLEOTIDE SEQUENCE [LARGE SCALE GENOMIC DNA]</scope>
    <source>
        <strain evidence="4 5">PAMC 27494</strain>
        <plasmid evidence="5">Plasmid pp27494_1</plasmid>
    </source>
</reference>
<keyword evidence="4" id="KW-0614">Plasmid</keyword>
<dbReference type="GO" id="GO:0003677">
    <property type="term" value="F:DNA binding"/>
    <property type="evidence" value="ECO:0007669"/>
    <property type="project" value="UniProtKB-KW"/>
</dbReference>
<dbReference type="SUPFAM" id="SSF56596">
    <property type="entry name" value="Replication terminator protein (Tus)"/>
    <property type="match status" value="1"/>
</dbReference>
<protein>
    <submittedName>
        <fullName evidence="4">Replication terminus site binding protein</fullName>
    </submittedName>
</protein>
<sequence>MNDTIIAAYERLVATVRAFNDRWPSLVVDGMIWRIPLLTEQRTPSRINVQIVTGADAIKAAVKVFREFERDLGQAPGTVLRLPGYFVISGSLLDEGRAVNRCKSELVDAIEAERVLRNVAVSRRSHIMRQALGKNFSLNQLKRAIQVFDAAPRQITFTWAGHTSGKERVTVAHARELLLEKAHERSMATGEPVESSPQWIDLRSIANMAETDLLDVPKQIAPHPRAMLWFSERSRYDAMLHANLPFFVLDGHSAARVVPLKNFDRDVRSARRLDMKQRTPALLGGRFYVSSAEDEAADTKCGVESAVTSTYRESIRSSLLNEKP</sequence>
<dbReference type="GO" id="GO:0005737">
    <property type="term" value="C:cytoplasm"/>
    <property type="evidence" value="ECO:0007669"/>
    <property type="project" value="InterPro"/>
</dbReference>
<gene>
    <name evidence="4" type="ORF">A7J50_5998</name>
</gene>
<organism evidence="4 5">
    <name type="scientific">Pseudomonas antarctica</name>
    <dbReference type="NCBI Taxonomy" id="219572"/>
    <lineage>
        <taxon>Bacteria</taxon>
        <taxon>Pseudomonadati</taxon>
        <taxon>Pseudomonadota</taxon>
        <taxon>Gammaproteobacteria</taxon>
        <taxon>Pseudomonadales</taxon>
        <taxon>Pseudomonadaceae</taxon>
        <taxon>Pseudomonas</taxon>
    </lineage>
</organism>
<dbReference type="EMBL" id="CP015601">
    <property type="protein sequence ID" value="ANF89302.1"/>
    <property type="molecule type" value="Genomic_DNA"/>
</dbReference>